<dbReference type="SUPFAM" id="SSF47598">
    <property type="entry name" value="Ribbon-helix-helix"/>
    <property type="match status" value="1"/>
</dbReference>
<name>A0A1H9E1B6_9BURK</name>
<dbReference type="Gene3D" id="1.10.1220.10">
    <property type="entry name" value="Met repressor-like"/>
    <property type="match status" value="1"/>
</dbReference>
<gene>
    <name evidence="1" type="ORF">SAMN02982919_00175</name>
</gene>
<sequence>MNHSTDVQMKIRIDKEVHAWLKKAAQQQERSVTWIVNKLIGQVKEKQEVCGAKQA</sequence>
<evidence type="ECO:0000313" key="2">
    <source>
        <dbReference type="Proteomes" id="UP000199766"/>
    </source>
</evidence>
<evidence type="ECO:0000313" key="1">
    <source>
        <dbReference type="EMBL" id="SEQ19481.1"/>
    </source>
</evidence>
<proteinExistence type="predicted"/>
<reference evidence="1 2" key="1">
    <citation type="submission" date="2016-10" db="EMBL/GenBank/DDBJ databases">
        <authorList>
            <person name="de Groot N.N."/>
        </authorList>
    </citation>
    <scope>NUCLEOTIDE SEQUENCE [LARGE SCALE GENOMIC DNA]</scope>
    <source>
        <strain evidence="1 2">ATCC 35958</strain>
    </source>
</reference>
<accession>A0A1H9E1B6</accession>
<dbReference type="InterPro" id="IPR010985">
    <property type="entry name" value="Ribbon_hlx_hlx"/>
</dbReference>
<dbReference type="AlphaFoldDB" id="A0A1H9E1B6"/>
<keyword evidence="2" id="KW-1185">Reference proteome</keyword>
<dbReference type="Proteomes" id="UP000199766">
    <property type="component" value="Unassembled WGS sequence"/>
</dbReference>
<dbReference type="InterPro" id="IPR013321">
    <property type="entry name" value="Arc_rbn_hlx_hlx"/>
</dbReference>
<organism evidence="1 2">
    <name type="scientific">Giesbergeria anulus</name>
    <dbReference type="NCBI Taxonomy" id="180197"/>
    <lineage>
        <taxon>Bacteria</taxon>
        <taxon>Pseudomonadati</taxon>
        <taxon>Pseudomonadota</taxon>
        <taxon>Betaproteobacteria</taxon>
        <taxon>Burkholderiales</taxon>
        <taxon>Comamonadaceae</taxon>
        <taxon>Giesbergeria</taxon>
    </lineage>
</organism>
<dbReference type="RefSeq" id="WP_143059549.1">
    <property type="nucleotide sequence ID" value="NZ_FOGD01000001.1"/>
</dbReference>
<protein>
    <recommendedName>
        <fullName evidence="3">HicB family protein</fullName>
    </recommendedName>
</protein>
<evidence type="ECO:0008006" key="3">
    <source>
        <dbReference type="Google" id="ProtNLM"/>
    </source>
</evidence>
<dbReference type="EMBL" id="FOGD01000001">
    <property type="protein sequence ID" value="SEQ19481.1"/>
    <property type="molecule type" value="Genomic_DNA"/>
</dbReference>
<dbReference type="GO" id="GO:0006355">
    <property type="term" value="P:regulation of DNA-templated transcription"/>
    <property type="evidence" value="ECO:0007669"/>
    <property type="project" value="InterPro"/>
</dbReference>
<dbReference type="STRING" id="180197.SAMN02982919_00175"/>
<dbReference type="OrthoDB" id="3482469at2"/>